<keyword evidence="1" id="KW-0472">Membrane</keyword>
<dbReference type="OrthoDB" id="3267663at2"/>
<organism evidence="2 3">
    <name type="scientific">Butyrivibrio fibrisolvens DSM 3071</name>
    <dbReference type="NCBI Taxonomy" id="1121131"/>
    <lineage>
        <taxon>Bacteria</taxon>
        <taxon>Bacillati</taxon>
        <taxon>Bacillota</taxon>
        <taxon>Clostridia</taxon>
        <taxon>Lachnospirales</taxon>
        <taxon>Lachnospiraceae</taxon>
        <taxon>Butyrivibrio</taxon>
    </lineage>
</organism>
<dbReference type="STRING" id="1121131.SAMN02745229_00081"/>
<protein>
    <submittedName>
        <fullName evidence="2">Virus attachment protein p12 family protein</fullName>
    </submittedName>
</protein>
<dbReference type="GeneID" id="89509181"/>
<name>A0A1M5PT13_BUTFI</name>
<gene>
    <name evidence="2" type="ORF">SAMN02745229_00081</name>
</gene>
<keyword evidence="1" id="KW-1133">Transmembrane helix</keyword>
<proteinExistence type="predicted"/>
<keyword evidence="3" id="KW-1185">Reference proteome</keyword>
<dbReference type="AlphaFoldDB" id="A0A1M5PT13"/>
<evidence type="ECO:0000313" key="2">
    <source>
        <dbReference type="EMBL" id="SHH04649.1"/>
    </source>
</evidence>
<sequence length="48" mass="5250">MADFVAIVVIVLLVGLAIRYIYKEKKKGVHCIGCPMAGNCHKSVKCKT</sequence>
<dbReference type="Pfam" id="PF12669">
    <property type="entry name" value="FeoB_associated"/>
    <property type="match status" value="1"/>
</dbReference>
<dbReference type="Proteomes" id="UP000184278">
    <property type="component" value="Unassembled WGS sequence"/>
</dbReference>
<dbReference type="RefSeq" id="WP_139263561.1">
    <property type="nucleotide sequence ID" value="NZ_FQXK01000003.1"/>
</dbReference>
<feature type="transmembrane region" description="Helical" evidence="1">
    <location>
        <begin position="6"/>
        <end position="22"/>
    </location>
</feature>
<keyword evidence="1" id="KW-0812">Transmembrane</keyword>
<dbReference type="EMBL" id="FQXK01000003">
    <property type="protein sequence ID" value="SHH04649.1"/>
    <property type="molecule type" value="Genomic_DNA"/>
</dbReference>
<accession>A0A1M5PT13</accession>
<evidence type="ECO:0000313" key="3">
    <source>
        <dbReference type="Proteomes" id="UP000184278"/>
    </source>
</evidence>
<evidence type="ECO:0000256" key="1">
    <source>
        <dbReference type="SAM" id="Phobius"/>
    </source>
</evidence>
<reference evidence="3" key="1">
    <citation type="submission" date="2016-11" db="EMBL/GenBank/DDBJ databases">
        <authorList>
            <person name="Varghese N."/>
            <person name="Submissions S."/>
        </authorList>
    </citation>
    <scope>NUCLEOTIDE SEQUENCE [LARGE SCALE GENOMIC DNA]</scope>
    <source>
        <strain evidence="3">DSM 3071</strain>
    </source>
</reference>